<dbReference type="GO" id="GO:0003697">
    <property type="term" value="F:single-stranded DNA binding"/>
    <property type="evidence" value="ECO:0007669"/>
    <property type="project" value="InterPro"/>
</dbReference>
<keyword evidence="1" id="KW-0238">DNA-binding</keyword>
<evidence type="ECO:0000259" key="4">
    <source>
        <dbReference type="SMART" id="SM00894"/>
    </source>
</evidence>
<feature type="region of interest" description="Disordered" evidence="2">
    <location>
        <begin position="326"/>
        <end position="345"/>
    </location>
</feature>
<comment type="caution">
    <text evidence="5">The sequence shown here is derived from an EMBL/GenBank/DDBJ whole genome shotgun (WGS) entry which is preliminary data.</text>
</comment>
<feature type="domain" description="Excalibur calcium-binding" evidence="4">
    <location>
        <begin position="347"/>
        <end position="385"/>
    </location>
</feature>
<proteinExistence type="predicted"/>
<dbReference type="Pfam" id="PF07510">
    <property type="entry name" value="GmrSD_C"/>
    <property type="match status" value="1"/>
</dbReference>
<keyword evidence="3" id="KW-0732">Signal</keyword>
<dbReference type="EMBL" id="SOAM01000002">
    <property type="protein sequence ID" value="TDS77572.1"/>
    <property type="molecule type" value="Genomic_DNA"/>
</dbReference>
<evidence type="ECO:0000256" key="3">
    <source>
        <dbReference type="SAM" id="SignalP"/>
    </source>
</evidence>
<dbReference type="Proteomes" id="UP000295344">
    <property type="component" value="Unassembled WGS sequence"/>
</dbReference>
<dbReference type="RefSeq" id="WP_133766828.1">
    <property type="nucleotide sequence ID" value="NZ_BAAARP010000004.1"/>
</dbReference>
<dbReference type="PROSITE" id="PS50935">
    <property type="entry name" value="SSB"/>
    <property type="match status" value="1"/>
</dbReference>
<dbReference type="InterPro" id="IPR000424">
    <property type="entry name" value="Primosome_PriB/ssb"/>
</dbReference>
<dbReference type="Pfam" id="PF05901">
    <property type="entry name" value="Excalibur"/>
    <property type="match status" value="1"/>
</dbReference>
<dbReference type="SMART" id="SM00894">
    <property type="entry name" value="Excalibur"/>
    <property type="match status" value="1"/>
</dbReference>
<dbReference type="OrthoDB" id="5196645at2"/>
<gene>
    <name evidence="5" type="ORF">CLV52_2527</name>
</gene>
<accession>A0A4R7FM85</accession>
<feature type="signal peptide" evidence="3">
    <location>
        <begin position="1"/>
        <end position="24"/>
    </location>
</feature>
<reference evidence="5 6" key="1">
    <citation type="submission" date="2019-03" db="EMBL/GenBank/DDBJ databases">
        <title>Genomic Encyclopedia of Archaeal and Bacterial Type Strains, Phase II (KMG-II): from individual species to whole genera.</title>
        <authorList>
            <person name="Goeker M."/>
        </authorList>
    </citation>
    <scope>NUCLEOTIDE SEQUENCE [LARGE SCALE GENOMIC DNA]</scope>
    <source>
        <strain evidence="5 6">DSM 24782</strain>
    </source>
</reference>
<dbReference type="AlphaFoldDB" id="A0A4R7FM85"/>
<keyword evidence="6" id="KW-1185">Reference proteome</keyword>
<evidence type="ECO:0000313" key="6">
    <source>
        <dbReference type="Proteomes" id="UP000295344"/>
    </source>
</evidence>
<organism evidence="5 6">
    <name type="scientific">Amnibacterium kyonggiense</name>
    <dbReference type="NCBI Taxonomy" id="595671"/>
    <lineage>
        <taxon>Bacteria</taxon>
        <taxon>Bacillati</taxon>
        <taxon>Actinomycetota</taxon>
        <taxon>Actinomycetes</taxon>
        <taxon>Micrococcales</taxon>
        <taxon>Microbacteriaceae</taxon>
        <taxon>Amnibacterium</taxon>
    </lineage>
</organism>
<protein>
    <submittedName>
        <fullName evidence="5">Excalibur calcium-binding domain-containing protein</fullName>
    </submittedName>
</protein>
<dbReference type="InterPro" id="IPR008613">
    <property type="entry name" value="Excalibur_Ca-bd_domain"/>
</dbReference>
<evidence type="ECO:0000256" key="2">
    <source>
        <dbReference type="SAM" id="MobiDB-lite"/>
    </source>
</evidence>
<feature type="chain" id="PRO_5020734221" evidence="3">
    <location>
        <begin position="25"/>
        <end position="385"/>
    </location>
</feature>
<sequence>MKRLLAGLAAASLAGLAAVVPATAATAVVSAPSVKAVWVNDTLRVTYPWVATGSGDQDMVVEIDGARRVGAPDPAPGRSAVYSTKRAASAGPAKVRVVGVNCIDEGEFSDCTETVLYSATVSRHAVAAKRGQVSALTLLGKLSVAPESHASSYKRSKFTLWVDANRNGENTRAEVLKAESKKKVVLSRSGTVRTGRWVSPYDGKVFTVGSKLDSDHLVPLEEAWTSGAASWSTKKRTAYANDLGYGPSLVAVSQHANRSKGDKAPDAYLPPRTSYDCTYVRDWVAVKYRWGLKVDADEKAALQHDLVQYCVDPYVAKPGKPNLTALAGSTKHSGSGGGGTTTGLDKRYPTCTELKKHPNHAPYHRGVDPEYAWYQDRDHDGWVCE</sequence>
<dbReference type="PANTHER" id="PTHR24094:SF15">
    <property type="entry name" value="AMP-DEPENDENT SYNTHETASE_LIGASE DOMAIN-CONTAINING PROTEIN-RELATED"/>
    <property type="match status" value="1"/>
</dbReference>
<dbReference type="PANTHER" id="PTHR24094">
    <property type="entry name" value="SECRETED PROTEIN"/>
    <property type="match status" value="1"/>
</dbReference>
<name>A0A4R7FM85_9MICO</name>
<evidence type="ECO:0000256" key="1">
    <source>
        <dbReference type="PROSITE-ProRule" id="PRU00252"/>
    </source>
</evidence>
<evidence type="ECO:0000313" key="5">
    <source>
        <dbReference type="EMBL" id="TDS77572.1"/>
    </source>
</evidence>
<dbReference type="InterPro" id="IPR011089">
    <property type="entry name" value="GmrSD_C"/>
</dbReference>